<evidence type="ECO:0000313" key="1">
    <source>
        <dbReference type="EMBL" id="MBM3273612.1"/>
    </source>
</evidence>
<dbReference type="EMBL" id="VGJX01000013">
    <property type="protein sequence ID" value="MBM3273612.1"/>
    <property type="molecule type" value="Genomic_DNA"/>
</dbReference>
<comment type="caution">
    <text evidence="1">The sequence shown here is derived from an EMBL/GenBank/DDBJ whole genome shotgun (WGS) entry which is preliminary data.</text>
</comment>
<evidence type="ECO:0000313" key="2">
    <source>
        <dbReference type="Proteomes" id="UP000703893"/>
    </source>
</evidence>
<protein>
    <submittedName>
        <fullName evidence="1">Uncharacterized protein</fullName>
    </submittedName>
</protein>
<accession>A0A937X3L3</accession>
<proteinExistence type="predicted"/>
<reference evidence="1 2" key="1">
    <citation type="submission" date="2019-03" db="EMBL/GenBank/DDBJ databases">
        <title>Lake Tanganyika Metagenome-Assembled Genomes (MAGs).</title>
        <authorList>
            <person name="Tran P."/>
        </authorList>
    </citation>
    <scope>NUCLEOTIDE SEQUENCE [LARGE SCALE GENOMIC DNA]</scope>
    <source>
        <strain evidence="1">K_DeepCast_65m_m2_236</strain>
    </source>
</reference>
<name>A0A937X3L3_9BACT</name>
<sequence>MGGAAKAVGSAVTTTAKAVGTAARAVGGAVVTAAKAVGDAVATAATWVADTTAKVVNSAIEFGKRFVENPLGAINDLAEKAWEGLKAVGEAAAGGLARDGASDLGGDKAGGIADKIATYTENTTRLATAAMSGDKDAIYFAATVFGATARDDIAALAAPEPTAGGAGENDPAAAYYRPANSTVTALDEDAYSEPEFKAQLLEEMAPARRQTFKSLENIVRDNPRALNALENLLTQMNLDDRAMVGGGDLLSHLNTIATQSLGSGIDRAALLGQVLVDLNDPLTINQQSKNTCGATVVQIELARRNPAEYARIVAGLSSSTGRVTPVSGQTLSRVADWKAADGGRSIPSKLMQPALMNAAAAGQYNNTQDSVVKRDGAAPGAGLYSYEENRLLNAALGGQATTYSLPSQGGRDGTDSMLRHVTDALAQNKAVVALVRSNGATGAHYVLIRGNRDGTVSYIDPTGATCTMGVNQFKDKLLSVNVGQTVDLTQLNVANQAPAGR</sequence>
<dbReference type="AlphaFoldDB" id="A0A937X3L3"/>
<organism evidence="1 2">
    <name type="scientific">Candidatus Tanganyikabacteria bacterium</name>
    <dbReference type="NCBI Taxonomy" id="2961651"/>
    <lineage>
        <taxon>Bacteria</taxon>
        <taxon>Bacillati</taxon>
        <taxon>Candidatus Sericytochromatia</taxon>
        <taxon>Candidatus Tanganyikabacteria</taxon>
    </lineage>
</organism>
<dbReference type="Proteomes" id="UP000703893">
    <property type="component" value="Unassembled WGS sequence"/>
</dbReference>
<gene>
    <name evidence="1" type="ORF">FJZ00_00560</name>
</gene>